<dbReference type="Proteomes" id="UP000789920">
    <property type="component" value="Unassembled WGS sequence"/>
</dbReference>
<reference evidence="1" key="1">
    <citation type="submission" date="2021-06" db="EMBL/GenBank/DDBJ databases">
        <authorList>
            <person name="Kallberg Y."/>
            <person name="Tangrot J."/>
            <person name="Rosling A."/>
        </authorList>
    </citation>
    <scope>NUCLEOTIDE SEQUENCE</scope>
    <source>
        <strain evidence="1">MA461A</strain>
    </source>
</reference>
<evidence type="ECO:0000313" key="1">
    <source>
        <dbReference type="EMBL" id="CAG8579533.1"/>
    </source>
</evidence>
<keyword evidence="2" id="KW-1185">Reference proteome</keyword>
<organism evidence="1 2">
    <name type="scientific">Racocetra persica</name>
    <dbReference type="NCBI Taxonomy" id="160502"/>
    <lineage>
        <taxon>Eukaryota</taxon>
        <taxon>Fungi</taxon>
        <taxon>Fungi incertae sedis</taxon>
        <taxon>Mucoromycota</taxon>
        <taxon>Glomeromycotina</taxon>
        <taxon>Glomeromycetes</taxon>
        <taxon>Diversisporales</taxon>
        <taxon>Gigasporaceae</taxon>
        <taxon>Racocetra</taxon>
    </lineage>
</organism>
<feature type="non-terminal residue" evidence="1">
    <location>
        <position position="48"/>
    </location>
</feature>
<sequence length="48" mass="5422">MSGKIDLQKVTTYDFCQPSQELLIEMRNITQTTQATGSVYQDLQNVLA</sequence>
<comment type="caution">
    <text evidence="1">The sequence shown here is derived from an EMBL/GenBank/DDBJ whole genome shotgun (WGS) entry which is preliminary data.</text>
</comment>
<accession>A0ACA9MA11</accession>
<evidence type="ECO:0000313" key="2">
    <source>
        <dbReference type="Proteomes" id="UP000789920"/>
    </source>
</evidence>
<proteinExistence type="predicted"/>
<gene>
    <name evidence="1" type="ORF">RPERSI_LOCUS5084</name>
</gene>
<dbReference type="EMBL" id="CAJVQC010007456">
    <property type="protein sequence ID" value="CAG8579533.1"/>
    <property type="molecule type" value="Genomic_DNA"/>
</dbReference>
<protein>
    <submittedName>
        <fullName evidence="1">21322_t:CDS:1</fullName>
    </submittedName>
</protein>
<name>A0ACA9MA11_9GLOM</name>